<dbReference type="AlphaFoldDB" id="A0A919QXJ9"/>
<organism evidence="2 3">
    <name type="scientific">Sphaerisporangium rufum</name>
    <dbReference type="NCBI Taxonomy" id="1381558"/>
    <lineage>
        <taxon>Bacteria</taxon>
        <taxon>Bacillati</taxon>
        <taxon>Actinomycetota</taxon>
        <taxon>Actinomycetes</taxon>
        <taxon>Streptosporangiales</taxon>
        <taxon>Streptosporangiaceae</taxon>
        <taxon>Sphaerisporangium</taxon>
    </lineage>
</organism>
<dbReference type="RefSeq" id="WP_203982602.1">
    <property type="nucleotide sequence ID" value="NZ_BOOU01000013.1"/>
</dbReference>
<protein>
    <submittedName>
        <fullName evidence="2">Uncharacterized protein</fullName>
    </submittedName>
</protein>
<accession>A0A919QXJ9</accession>
<name>A0A919QXJ9_9ACTN</name>
<feature type="region of interest" description="Disordered" evidence="1">
    <location>
        <begin position="83"/>
        <end position="105"/>
    </location>
</feature>
<evidence type="ECO:0000313" key="2">
    <source>
        <dbReference type="EMBL" id="GII75966.1"/>
    </source>
</evidence>
<comment type="caution">
    <text evidence="2">The sequence shown here is derived from an EMBL/GenBank/DDBJ whole genome shotgun (WGS) entry which is preliminary data.</text>
</comment>
<proteinExistence type="predicted"/>
<reference evidence="2" key="1">
    <citation type="submission" date="2021-01" db="EMBL/GenBank/DDBJ databases">
        <title>Whole genome shotgun sequence of Sphaerisporangium rufum NBRC 109079.</title>
        <authorList>
            <person name="Komaki H."/>
            <person name="Tamura T."/>
        </authorList>
    </citation>
    <scope>NUCLEOTIDE SEQUENCE</scope>
    <source>
        <strain evidence="2">NBRC 109079</strain>
    </source>
</reference>
<dbReference type="EMBL" id="BOOU01000013">
    <property type="protein sequence ID" value="GII75966.1"/>
    <property type="molecule type" value="Genomic_DNA"/>
</dbReference>
<gene>
    <name evidence="2" type="ORF">Sru01_09480</name>
</gene>
<evidence type="ECO:0000256" key="1">
    <source>
        <dbReference type="SAM" id="MobiDB-lite"/>
    </source>
</evidence>
<dbReference type="Proteomes" id="UP000655287">
    <property type="component" value="Unassembled WGS sequence"/>
</dbReference>
<keyword evidence="3" id="KW-1185">Reference proteome</keyword>
<sequence length="221" mass="24196">MSLRLPWSSRFDASIRRDPRRHRVPGIPVVLDGEAVEPAAVLELQDRPLHTVLDPAALAGESLRVFTGIDRARAYALDLASADEAVQSEGPPRPPGSPIRGGSGCRVAGGGTNPLPADAGVVEFYEHIDLGGCGWRVPDSQTGVADLTKVVACGFLWWGWKSADQRISSLDVTTSYSSITLQVTPFPEDGTLWVPHRARVNSLVDYGWNDRARYWFRWCFA</sequence>
<evidence type="ECO:0000313" key="3">
    <source>
        <dbReference type="Proteomes" id="UP000655287"/>
    </source>
</evidence>